<gene>
    <name evidence="2" type="ORF">FHX74_001341</name>
</gene>
<dbReference type="Pfam" id="PF04940">
    <property type="entry name" value="BLUF"/>
    <property type="match status" value="1"/>
</dbReference>
<reference evidence="2 3" key="1">
    <citation type="submission" date="2020-07" db="EMBL/GenBank/DDBJ databases">
        <title>Sequencing the genomes of 1000 actinobacteria strains.</title>
        <authorList>
            <person name="Klenk H.-P."/>
        </authorList>
    </citation>
    <scope>NUCLEOTIDE SEQUENCE [LARGE SCALE GENOMIC DNA]</scope>
    <source>
        <strain evidence="2 3">DSM 100723</strain>
    </source>
</reference>
<evidence type="ECO:0000313" key="2">
    <source>
        <dbReference type="EMBL" id="MBA8793736.1"/>
    </source>
</evidence>
<name>A0A7W3IR48_9ACTN</name>
<dbReference type="SMART" id="SM01034">
    <property type="entry name" value="BLUF"/>
    <property type="match status" value="1"/>
</dbReference>
<dbReference type="SUPFAM" id="SSF54975">
    <property type="entry name" value="Acylphosphatase/BLUF domain-like"/>
    <property type="match status" value="1"/>
</dbReference>
<dbReference type="EMBL" id="JACGWT010000002">
    <property type="protein sequence ID" value="MBA8793736.1"/>
    <property type="molecule type" value="Genomic_DNA"/>
</dbReference>
<dbReference type="AlphaFoldDB" id="A0A7W3IR48"/>
<dbReference type="InterPro" id="IPR036046">
    <property type="entry name" value="Acylphosphatase-like_dom_sf"/>
</dbReference>
<evidence type="ECO:0000259" key="1">
    <source>
        <dbReference type="PROSITE" id="PS50925"/>
    </source>
</evidence>
<accession>A0A7W3IR48</accession>
<feature type="domain" description="BLUF" evidence="1">
    <location>
        <begin position="2"/>
        <end position="93"/>
    </location>
</feature>
<dbReference type="GO" id="GO:0071949">
    <property type="term" value="F:FAD binding"/>
    <property type="evidence" value="ECO:0007669"/>
    <property type="project" value="InterPro"/>
</dbReference>
<keyword evidence="3" id="KW-1185">Reference proteome</keyword>
<evidence type="ECO:0000313" key="3">
    <source>
        <dbReference type="Proteomes" id="UP000523079"/>
    </source>
</evidence>
<dbReference type="Proteomes" id="UP000523079">
    <property type="component" value="Unassembled WGS sequence"/>
</dbReference>
<sequence length="145" mass="16489">MVYSLVYVSTATQLLTHDDLDDILATAHRHNGELGVTGALLYIDGNIMQVLEGEEQTVRDLYTRIAVDPRHHGLITIWEGDRPERQFPSWTMAYRNLDLDDDKLSGYSEFLNTRRTDNQDFGPSPSVCQRLLMSFRRTLAASSSL</sequence>
<comment type="caution">
    <text evidence="2">The sequence shown here is derived from an EMBL/GenBank/DDBJ whole genome shotgun (WGS) entry which is preliminary data.</text>
</comment>
<dbReference type="RefSeq" id="WP_182559312.1">
    <property type="nucleotide sequence ID" value="NZ_JACGWT010000002.1"/>
</dbReference>
<dbReference type="InterPro" id="IPR007024">
    <property type="entry name" value="BLUF_domain"/>
</dbReference>
<dbReference type="Gene3D" id="3.30.70.100">
    <property type="match status" value="1"/>
</dbReference>
<protein>
    <recommendedName>
        <fullName evidence="1">BLUF domain-containing protein</fullName>
    </recommendedName>
</protein>
<dbReference type="GO" id="GO:0009882">
    <property type="term" value="F:blue light photoreceptor activity"/>
    <property type="evidence" value="ECO:0007669"/>
    <property type="project" value="InterPro"/>
</dbReference>
<proteinExistence type="predicted"/>
<dbReference type="PROSITE" id="PS50925">
    <property type="entry name" value="BLUF"/>
    <property type="match status" value="1"/>
</dbReference>
<organism evidence="2 3">
    <name type="scientific">Microlunatus kandeliicorticis</name>
    <dbReference type="NCBI Taxonomy" id="1759536"/>
    <lineage>
        <taxon>Bacteria</taxon>
        <taxon>Bacillati</taxon>
        <taxon>Actinomycetota</taxon>
        <taxon>Actinomycetes</taxon>
        <taxon>Propionibacteriales</taxon>
        <taxon>Propionibacteriaceae</taxon>
        <taxon>Microlunatus</taxon>
    </lineage>
</organism>